<evidence type="ECO:0000313" key="1">
    <source>
        <dbReference type="EMBL" id="KAH7233983.1"/>
    </source>
</evidence>
<dbReference type="OrthoDB" id="654211at2759"/>
<dbReference type="RefSeq" id="XP_046044328.1">
    <property type="nucleotide sequence ID" value="XM_046193967.1"/>
</dbReference>
<protein>
    <submittedName>
        <fullName evidence="1">Uncharacterized protein</fullName>
    </submittedName>
</protein>
<sequence>MMKSHDEIVLGQTIGKEYNEWRLSYPGKDEFVANGLFYCNRQDCLSSFETSRDR</sequence>
<dbReference type="Proteomes" id="UP000720189">
    <property type="component" value="Unassembled WGS sequence"/>
</dbReference>
<dbReference type="EMBL" id="JAGMUX010000018">
    <property type="protein sequence ID" value="KAH7233983.1"/>
    <property type="molecule type" value="Genomic_DNA"/>
</dbReference>
<proteinExistence type="predicted"/>
<accession>A0A9P9JR76</accession>
<dbReference type="GeneID" id="70223921"/>
<dbReference type="AlphaFoldDB" id="A0A9P9JR76"/>
<reference evidence="1" key="1">
    <citation type="journal article" date="2021" name="Nat. Commun.">
        <title>Genetic determinants of endophytism in the Arabidopsis root mycobiome.</title>
        <authorList>
            <person name="Mesny F."/>
            <person name="Miyauchi S."/>
            <person name="Thiergart T."/>
            <person name="Pickel B."/>
            <person name="Atanasova L."/>
            <person name="Karlsson M."/>
            <person name="Huettel B."/>
            <person name="Barry K.W."/>
            <person name="Haridas S."/>
            <person name="Chen C."/>
            <person name="Bauer D."/>
            <person name="Andreopoulos W."/>
            <person name="Pangilinan J."/>
            <person name="LaButti K."/>
            <person name="Riley R."/>
            <person name="Lipzen A."/>
            <person name="Clum A."/>
            <person name="Drula E."/>
            <person name="Henrissat B."/>
            <person name="Kohler A."/>
            <person name="Grigoriev I.V."/>
            <person name="Martin F.M."/>
            <person name="Hacquard S."/>
        </authorList>
    </citation>
    <scope>NUCLEOTIDE SEQUENCE</scope>
    <source>
        <strain evidence="1">MPI-CAGE-AT-0023</strain>
    </source>
</reference>
<comment type="caution">
    <text evidence="1">The sequence shown here is derived from an EMBL/GenBank/DDBJ whole genome shotgun (WGS) entry which is preliminary data.</text>
</comment>
<feature type="non-terminal residue" evidence="1">
    <location>
        <position position="54"/>
    </location>
</feature>
<organism evidence="1 2">
    <name type="scientific">Fusarium redolens</name>
    <dbReference type="NCBI Taxonomy" id="48865"/>
    <lineage>
        <taxon>Eukaryota</taxon>
        <taxon>Fungi</taxon>
        <taxon>Dikarya</taxon>
        <taxon>Ascomycota</taxon>
        <taxon>Pezizomycotina</taxon>
        <taxon>Sordariomycetes</taxon>
        <taxon>Hypocreomycetidae</taxon>
        <taxon>Hypocreales</taxon>
        <taxon>Nectriaceae</taxon>
        <taxon>Fusarium</taxon>
        <taxon>Fusarium redolens species complex</taxon>
    </lineage>
</organism>
<gene>
    <name evidence="1" type="ORF">BKA55DRAFT_580597</name>
</gene>
<name>A0A9P9JR76_FUSRE</name>
<evidence type="ECO:0000313" key="2">
    <source>
        <dbReference type="Proteomes" id="UP000720189"/>
    </source>
</evidence>
<keyword evidence="2" id="KW-1185">Reference proteome</keyword>